<dbReference type="InterPro" id="IPR013149">
    <property type="entry name" value="ADH-like_C"/>
</dbReference>
<dbReference type="EMBL" id="JABFUD020000003">
    <property type="protein sequence ID" value="KAI5082352.1"/>
    <property type="molecule type" value="Genomic_DNA"/>
</dbReference>
<dbReference type="SMART" id="SM00829">
    <property type="entry name" value="PKS_ER"/>
    <property type="match status" value="1"/>
</dbReference>
<keyword evidence="6" id="KW-1185">Reference proteome</keyword>
<dbReference type="InterPro" id="IPR036291">
    <property type="entry name" value="NAD(P)-bd_dom_sf"/>
</dbReference>
<reference evidence="5" key="1">
    <citation type="submission" date="2021-01" db="EMBL/GenBank/DDBJ databases">
        <title>Adiantum capillus-veneris genome.</title>
        <authorList>
            <person name="Fang Y."/>
            <person name="Liao Q."/>
        </authorList>
    </citation>
    <scope>NUCLEOTIDE SEQUENCE</scope>
    <source>
        <strain evidence="5">H3</strain>
        <tissue evidence="5">Leaf</tissue>
    </source>
</reference>
<dbReference type="InterPro" id="IPR030513">
    <property type="entry name" value="Dehydrin_CS"/>
</dbReference>
<dbReference type="InterPro" id="IPR020843">
    <property type="entry name" value="ER"/>
</dbReference>
<dbReference type="Pfam" id="PF08240">
    <property type="entry name" value="ADH_N"/>
    <property type="match status" value="1"/>
</dbReference>
<gene>
    <name evidence="5" type="ORF">GOP47_0002095</name>
</gene>
<evidence type="ECO:0000313" key="6">
    <source>
        <dbReference type="Proteomes" id="UP000886520"/>
    </source>
</evidence>
<comment type="caution">
    <text evidence="5">The sequence shown here is derived from an EMBL/GenBank/DDBJ whole genome shotgun (WGS) entry which is preliminary data.</text>
</comment>
<keyword evidence="2" id="KW-0560">Oxidoreductase</keyword>
<protein>
    <recommendedName>
        <fullName evidence="4">Enoyl reductase (ER) domain-containing protein</fullName>
    </recommendedName>
</protein>
<organism evidence="5 6">
    <name type="scientific">Adiantum capillus-veneris</name>
    <name type="common">Maidenhair fern</name>
    <dbReference type="NCBI Taxonomy" id="13818"/>
    <lineage>
        <taxon>Eukaryota</taxon>
        <taxon>Viridiplantae</taxon>
        <taxon>Streptophyta</taxon>
        <taxon>Embryophyta</taxon>
        <taxon>Tracheophyta</taxon>
        <taxon>Polypodiopsida</taxon>
        <taxon>Polypodiidae</taxon>
        <taxon>Polypodiales</taxon>
        <taxon>Pteridineae</taxon>
        <taxon>Pteridaceae</taxon>
        <taxon>Vittarioideae</taxon>
        <taxon>Adiantum</taxon>
    </lineage>
</organism>
<dbReference type="Gene3D" id="3.40.50.720">
    <property type="entry name" value="NAD(P)-binding Rossmann-like Domain"/>
    <property type="match status" value="1"/>
</dbReference>
<dbReference type="InterPro" id="IPR011032">
    <property type="entry name" value="GroES-like_sf"/>
</dbReference>
<name>A0A9D4VA26_ADICA</name>
<feature type="compositionally biased region" description="Basic residues" evidence="3">
    <location>
        <begin position="431"/>
        <end position="440"/>
    </location>
</feature>
<evidence type="ECO:0000256" key="2">
    <source>
        <dbReference type="ARBA" id="ARBA00023002"/>
    </source>
</evidence>
<feature type="region of interest" description="Disordered" evidence="3">
    <location>
        <begin position="384"/>
        <end position="440"/>
    </location>
</feature>
<proteinExistence type="predicted"/>
<evidence type="ECO:0000313" key="5">
    <source>
        <dbReference type="EMBL" id="KAI5082352.1"/>
    </source>
</evidence>
<evidence type="ECO:0000256" key="3">
    <source>
        <dbReference type="SAM" id="MobiDB-lite"/>
    </source>
</evidence>
<keyword evidence="1" id="KW-0521">NADP</keyword>
<feature type="compositionally biased region" description="Basic residues" evidence="3">
    <location>
        <begin position="400"/>
        <end position="412"/>
    </location>
</feature>
<dbReference type="Proteomes" id="UP000886520">
    <property type="component" value="Chromosome 2"/>
</dbReference>
<evidence type="ECO:0000256" key="1">
    <source>
        <dbReference type="ARBA" id="ARBA00022857"/>
    </source>
</evidence>
<dbReference type="Pfam" id="PF00107">
    <property type="entry name" value="ADH_zinc_N"/>
    <property type="match status" value="1"/>
</dbReference>
<sequence length="440" mass="47535">MEVGRAIQQVAFSGGQQPDEALQLVLRPIPVPSPGHVLVRMLISVINPVDITFIKECRLSSFKGAVPGSEGVGIVHQVGEGITTVRRGERVIPVIYWNYLVAKGQGAWQDFVEVAETDLIILSENIPDEAASLFIISPWTVYGLLQDLAIPRGEFLLQTAGGSVIGRLVIQLAKHWGIKTISLIRREELREELLELGADEVINSSKEDVIAKVLEITKGRGAYAGIDVIAGVSTKVVAASVRDYGDIYVYGMISSPDVVVAAHDLMRKVNVTFWNLTRFLKNKEKKQDLLTALPKLFESKVLTPLVRKKIQFNQYKLGIHESVLSAGESMANMMEKIGDKLHMGGHKKEEPHTVGAAHPPQYAAPGYGVGAAAPGYSAATPGYGAPTTATPHQEGAMGKIKNKVKGSKNKVKVHGEDTSSSSSSESDGAGGRRKKKMGIF</sequence>
<dbReference type="GO" id="GO:0070402">
    <property type="term" value="F:NADPH binding"/>
    <property type="evidence" value="ECO:0007669"/>
    <property type="project" value="TreeGrafter"/>
</dbReference>
<dbReference type="PROSITE" id="PS00315">
    <property type="entry name" value="DEHYDRIN_1"/>
    <property type="match status" value="1"/>
</dbReference>
<dbReference type="SUPFAM" id="SSF50129">
    <property type="entry name" value="GroES-like"/>
    <property type="match status" value="1"/>
</dbReference>
<dbReference type="OrthoDB" id="1909874at2759"/>
<evidence type="ECO:0000259" key="4">
    <source>
        <dbReference type="SMART" id="SM00829"/>
    </source>
</evidence>
<accession>A0A9D4VA26</accession>
<feature type="domain" description="Enoyl reductase (ER)" evidence="4">
    <location>
        <begin position="17"/>
        <end position="330"/>
    </location>
</feature>
<dbReference type="PANTHER" id="PTHR48106">
    <property type="entry name" value="QUINONE OXIDOREDUCTASE PIG3-RELATED"/>
    <property type="match status" value="1"/>
</dbReference>
<dbReference type="AlphaFoldDB" id="A0A9D4VA26"/>
<dbReference type="SUPFAM" id="SSF51735">
    <property type="entry name" value="NAD(P)-binding Rossmann-fold domains"/>
    <property type="match status" value="1"/>
</dbReference>
<dbReference type="CDD" id="cd05282">
    <property type="entry name" value="ETR_like"/>
    <property type="match status" value="1"/>
</dbReference>
<dbReference type="GO" id="GO:0016651">
    <property type="term" value="F:oxidoreductase activity, acting on NAD(P)H"/>
    <property type="evidence" value="ECO:0007669"/>
    <property type="project" value="TreeGrafter"/>
</dbReference>
<dbReference type="InterPro" id="IPR013154">
    <property type="entry name" value="ADH-like_N"/>
</dbReference>
<dbReference type="PANTHER" id="PTHR48106:SF2">
    <property type="entry name" value="ZN2+-BINDING DEHYDROGENASE"/>
    <property type="match status" value="1"/>
</dbReference>
<dbReference type="Gene3D" id="3.90.180.10">
    <property type="entry name" value="Medium-chain alcohol dehydrogenases, catalytic domain"/>
    <property type="match status" value="1"/>
</dbReference>